<gene>
    <name evidence="2" type="ORF">KSP39_PZI016210</name>
</gene>
<organism evidence="2 3">
    <name type="scientific">Platanthera zijinensis</name>
    <dbReference type="NCBI Taxonomy" id="2320716"/>
    <lineage>
        <taxon>Eukaryota</taxon>
        <taxon>Viridiplantae</taxon>
        <taxon>Streptophyta</taxon>
        <taxon>Embryophyta</taxon>
        <taxon>Tracheophyta</taxon>
        <taxon>Spermatophyta</taxon>
        <taxon>Magnoliopsida</taxon>
        <taxon>Liliopsida</taxon>
        <taxon>Asparagales</taxon>
        <taxon>Orchidaceae</taxon>
        <taxon>Orchidoideae</taxon>
        <taxon>Orchideae</taxon>
        <taxon>Orchidinae</taxon>
        <taxon>Platanthera</taxon>
    </lineage>
</organism>
<evidence type="ECO:0000313" key="2">
    <source>
        <dbReference type="EMBL" id="KAK8930544.1"/>
    </source>
</evidence>
<protein>
    <submittedName>
        <fullName evidence="2">Uncharacterized protein</fullName>
    </submittedName>
</protein>
<keyword evidence="3" id="KW-1185">Reference proteome</keyword>
<dbReference type="AlphaFoldDB" id="A0AAP0B6K7"/>
<evidence type="ECO:0000313" key="3">
    <source>
        <dbReference type="Proteomes" id="UP001418222"/>
    </source>
</evidence>
<evidence type="ECO:0000256" key="1">
    <source>
        <dbReference type="SAM" id="MobiDB-lite"/>
    </source>
</evidence>
<comment type="caution">
    <text evidence="2">The sequence shown here is derived from an EMBL/GenBank/DDBJ whole genome shotgun (WGS) entry which is preliminary data.</text>
</comment>
<proteinExistence type="predicted"/>
<accession>A0AAP0B6K7</accession>
<name>A0AAP0B6K7_9ASPA</name>
<reference evidence="2 3" key="1">
    <citation type="journal article" date="2022" name="Nat. Plants">
        <title>Genomes of leafy and leafless Platanthera orchids illuminate the evolution of mycoheterotrophy.</title>
        <authorList>
            <person name="Li M.H."/>
            <person name="Liu K.W."/>
            <person name="Li Z."/>
            <person name="Lu H.C."/>
            <person name="Ye Q.L."/>
            <person name="Zhang D."/>
            <person name="Wang J.Y."/>
            <person name="Li Y.F."/>
            <person name="Zhong Z.M."/>
            <person name="Liu X."/>
            <person name="Yu X."/>
            <person name="Liu D.K."/>
            <person name="Tu X.D."/>
            <person name="Liu B."/>
            <person name="Hao Y."/>
            <person name="Liao X.Y."/>
            <person name="Jiang Y.T."/>
            <person name="Sun W.H."/>
            <person name="Chen J."/>
            <person name="Chen Y.Q."/>
            <person name="Ai Y."/>
            <person name="Zhai J.W."/>
            <person name="Wu S.S."/>
            <person name="Zhou Z."/>
            <person name="Hsiao Y.Y."/>
            <person name="Wu W.L."/>
            <person name="Chen Y.Y."/>
            <person name="Lin Y.F."/>
            <person name="Hsu J.L."/>
            <person name="Li C.Y."/>
            <person name="Wang Z.W."/>
            <person name="Zhao X."/>
            <person name="Zhong W.Y."/>
            <person name="Ma X.K."/>
            <person name="Ma L."/>
            <person name="Huang J."/>
            <person name="Chen G.Z."/>
            <person name="Huang M.Z."/>
            <person name="Huang L."/>
            <person name="Peng D.H."/>
            <person name="Luo Y.B."/>
            <person name="Zou S.Q."/>
            <person name="Chen S.P."/>
            <person name="Lan S."/>
            <person name="Tsai W.C."/>
            <person name="Van de Peer Y."/>
            <person name="Liu Z.J."/>
        </authorList>
    </citation>
    <scope>NUCLEOTIDE SEQUENCE [LARGE SCALE GENOMIC DNA]</scope>
    <source>
        <strain evidence="2">Lor287</strain>
    </source>
</reference>
<dbReference type="EMBL" id="JBBWWQ010000014">
    <property type="protein sequence ID" value="KAK8930544.1"/>
    <property type="molecule type" value="Genomic_DNA"/>
</dbReference>
<feature type="region of interest" description="Disordered" evidence="1">
    <location>
        <begin position="120"/>
        <end position="139"/>
    </location>
</feature>
<sequence length="139" mass="15701">MSLMRKRKQNLLRIETHGPGCMNSGARLPHLQAHRSLGLLLQAGLHDPLNDVKEQRRNLVRGLKARRTTGCHGAVVALLNFSYSKNKGLIRLLERVTFSSFTRWAFISHEVGRSFYMEAGGEKRKHGNKKQAEGTIGRQ</sequence>
<dbReference type="Proteomes" id="UP001418222">
    <property type="component" value="Unassembled WGS sequence"/>
</dbReference>